<organism evidence="2">
    <name type="scientific">Albugo laibachii Nc14</name>
    <dbReference type="NCBI Taxonomy" id="890382"/>
    <lineage>
        <taxon>Eukaryota</taxon>
        <taxon>Sar</taxon>
        <taxon>Stramenopiles</taxon>
        <taxon>Oomycota</taxon>
        <taxon>Peronosporomycetes</taxon>
        <taxon>Albuginales</taxon>
        <taxon>Albuginaceae</taxon>
        <taxon>Albugo</taxon>
    </lineage>
</organism>
<gene>
    <name evidence="2" type="primary">AlNc14C41G3484</name>
    <name evidence="2" type="ORF">ALNC14_039900</name>
</gene>
<evidence type="ECO:0000313" key="2">
    <source>
        <dbReference type="EMBL" id="CCA17847.1"/>
    </source>
</evidence>
<dbReference type="HOGENOM" id="CLU_2282682_0_0_1"/>
<accession>F0W9M9</accession>
<reference evidence="2" key="1">
    <citation type="journal article" date="2011" name="PLoS Biol.">
        <title>Gene gain and loss during evolution of obligate parasitism in the white rust pathogen of Arabidopsis thaliana.</title>
        <authorList>
            <person name="Kemen E."/>
            <person name="Gardiner A."/>
            <person name="Schultz-Larsen T."/>
            <person name="Kemen A.C."/>
            <person name="Balmuth A.L."/>
            <person name="Robert-Seilaniantz A."/>
            <person name="Bailey K."/>
            <person name="Holub E."/>
            <person name="Studholme D.J."/>
            <person name="Maclean D."/>
            <person name="Jones J.D."/>
        </authorList>
    </citation>
    <scope>NUCLEOTIDE SEQUENCE</scope>
</reference>
<name>F0W9M9_9STRA</name>
<dbReference type="EMBL" id="FR824086">
    <property type="protein sequence ID" value="CCA17847.1"/>
    <property type="molecule type" value="Genomic_DNA"/>
</dbReference>
<protein>
    <submittedName>
        <fullName evidence="2">AlNc14C41G3484 protein</fullName>
    </submittedName>
</protein>
<feature type="region of interest" description="Disordered" evidence="1">
    <location>
        <begin position="1"/>
        <end position="44"/>
    </location>
</feature>
<dbReference type="AlphaFoldDB" id="F0W9M9"/>
<reference evidence="2" key="2">
    <citation type="submission" date="2011-02" db="EMBL/GenBank/DDBJ databases">
        <authorList>
            <person name="MacLean D."/>
        </authorList>
    </citation>
    <scope>NUCLEOTIDE SEQUENCE</scope>
</reference>
<feature type="compositionally biased region" description="Polar residues" evidence="1">
    <location>
        <begin position="1"/>
        <end position="16"/>
    </location>
</feature>
<proteinExistence type="predicted"/>
<evidence type="ECO:0000256" key="1">
    <source>
        <dbReference type="SAM" id="MobiDB-lite"/>
    </source>
</evidence>
<sequence>MQRFTPNTQMMPSNMKRSGGGYIMRHSPAAAAQQPRQRRMSEVPMLKKKNAELTLALAESKSKLCDAMEHISTMTSRIEDLENDLQITLKRIWSIRSNWFVR</sequence>